<dbReference type="RefSeq" id="WP_094205043.1">
    <property type="nucleotide sequence ID" value="NZ_NDYC01000004.1"/>
</dbReference>
<evidence type="ECO:0000313" key="6">
    <source>
        <dbReference type="Proteomes" id="UP000215413"/>
    </source>
</evidence>
<evidence type="ECO:0000259" key="4">
    <source>
        <dbReference type="PROSITE" id="PS51161"/>
    </source>
</evidence>
<evidence type="ECO:0000256" key="3">
    <source>
        <dbReference type="PROSITE-ProRule" id="PRU00492"/>
    </source>
</evidence>
<dbReference type="Proteomes" id="UP000215413">
    <property type="component" value="Unassembled WGS sequence"/>
</dbReference>
<dbReference type="PROSITE" id="PS51161">
    <property type="entry name" value="ATP_CONE"/>
    <property type="match status" value="1"/>
</dbReference>
<gene>
    <name evidence="5" type="ORF">B9N49_00300</name>
</gene>
<reference evidence="6" key="1">
    <citation type="submission" date="2017-04" db="EMBL/GenBank/DDBJ databases">
        <title>Finegoldia magna isolated from orthopedic joint implant-associated infections.</title>
        <authorList>
            <person name="Bjorklund S."/>
            <person name="Bruggemann H."/>
            <person name="Jensen A."/>
            <person name="Hellmark B."/>
            <person name="Soderquist B."/>
        </authorList>
    </citation>
    <scope>NUCLEOTIDE SEQUENCE [LARGE SCALE GENOMIC DNA]</scope>
    <source>
        <strain evidence="6">CCUG 54800</strain>
    </source>
</reference>
<dbReference type="Pfam" id="PF03477">
    <property type="entry name" value="ATP-cone"/>
    <property type="match status" value="1"/>
</dbReference>
<accession>A0A233V9N9</accession>
<name>A0A233V9N9_FINMA</name>
<evidence type="ECO:0000256" key="1">
    <source>
        <dbReference type="ARBA" id="ARBA00022741"/>
    </source>
</evidence>
<evidence type="ECO:0000313" key="5">
    <source>
        <dbReference type="EMBL" id="OXZ29097.1"/>
    </source>
</evidence>
<dbReference type="EMBL" id="NDYC01000004">
    <property type="protein sequence ID" value="OXZ29097.1"/>
    <property type="molecule type" value="Genomic_DNA"/>
</dbReference>
<keyword evidence="2 3" id="KW-0067">ATP-binding</keyword>
<comment type="caution">
    <text evidence="5">The sequence shown here is derived from an EMBL/GenBank/DDBJ whole genome shotgun (WGS) entry which is preliminary data.</text>
</comment>
<protein>
    <submittedName>
        <fullName evidence="5">ATP-binding protein</fullName>
    </submittedName>
</protein>
<keyword evidence="1 3" id="KW-0547">Nucleotide-binding</keyword>
<proteinExistence type="predicted"/>
<feature type="domain" description="ATP-cone" evidence="4">
    <location>
        <begin position="43"/>
        <end position="127"/>
    </location>
</feature>
<evidence type="ECO:0000256" key="2">
    <source>
        <dbReference type="ARBA" id="ARBA00022840"/>
    </source>
</evidence>
<dbReference type="GO" id="GO:0005524">
    <property type="term" value="F:ATP binding"/>
    <property type="evidence" value="ECO:0007669"/>
    <property type="project" value="UniProtKB-UniRule"/>
</dbReference>
<dbReference type="AlphaFoldDB" id="A0A233V9N9"/>
<sequence length="127" mass="14634">MNDLTKILFDYFKDNDIDPSKVANMIEDAKINVLDEMFGEEGEWVLKKLGSVESFDKEKIFHSIAQTSDSAEAKMNTSDVNIIVEDVLKKMKSIKRNVYPTKEIRGYVEEALEEEGYKKVLEAYKNN</sequence>
<organism evidence="5 6">
    <name type="scientific">Finegoldia magna</name>
    <name type="common">Peptostreptococcus magnus</name>
    <dbReference type="NCBI Taxonomy" id="1260"/>
    <lineage>
        <taxon>Bacteria</taxon>
        <taxon>Bacillati</taxon>
        <taxon>Bacillota</taxon>
        <taxon>Tissierellia</taxon>
        <taxon>Tissierellales</taxon>
        <taxon>Peptoniphilaceae</taxon>
        <taxon>Finegoldia</taxon>
    </lineage>
</organism>
<dbReference type="InterPro" id="IPR005144">
    <property type="entry name" value="ATP-cone_dom"/>
</dbReference>